<feature type="signal peptide" evidence="1">
    <location>
        <begin position="1"/>
        <end position="24"/>
    </location>
</feature>
<dbReference type="Gramene" id="PRQ51610">
    <property type="protein sequence ID" value="PRQ51610"/>
    <property type="gene ID" value="RchiOBHm_Chr2g0146341"/>
</dbReference>
<evidence type="ECO:0000313" key="3">
    <source>
        <dbReference type="Proteomes" id="UP000238479"/>
    </source>
</evidence>
<sequence>MKFPFVIFHFMIVLLIVNPSLIEGNVCCWDPYTTIVDPLNSGFY</sequence>
<dbReference type="AlphaFoldDB" id="A0A2P6RYX3"/>
<dbReference type="Proteomes" id="UP000238479">
    <property type="component" value="Chromosome 2"/>
</dbReference>
<evidence type="ECO:0000313" key="2">
    <source>
        <dbReference type="EMBL" id="PRQ51610.1"/>
    </source>
</evidence>
<gene>
    <name evidence="2" type="ORF">RchiOBHm_Chr2g0146341</name>
</gene>
<reference evidence="2 3" key="1">
    <citation type="journal article" date="2018" name="Nat. Genet.">
        <title>The Rosa genome provides new insights in the design of modern roses.</title>
        <authorList>
            <person name="Bendahmane M."/>
        </authorList>
    </citation>
    <scope>NUCLEOTIDE SEQUENCE [LARGE SCALE GENOMIC DNA]</scope>
    <source>
        <strain evidence="3">cv. Old Blush</strain>
    </source>
</reference>
<keyword evidence="3" id="KW-1185">Reference proteome</keyword>
<name>A0A2P6RYX3_ROSCH</name>
<evidence type="ECO:0000256" key="1">
    <source>
        <dbReference type="SAM" id="SignalP"/>
    </source>
</evidence>
<protein>
    <submittedName>
        <fullName evidence="2">Uncharacterized protein</fullName>
    </submittedName>
</protein>
<dbReference type="EMBL" id="PDCK01000040">
    <property type="protein sequence ID" value="PRQ51610.1"/>
    <property type="molecule type" value="Genomic_DNA"/>
</dbReference>
<organism evidence="2 3">
    <name type="scientific">Rosa chinensis</name>
    <name type="common">China rose</name>
    <dbReference type="NCBI Taxonomy" id="74649"/>
    <lineage>
        <taxon>Eukaryota</taxon>
        <taxon>Viridiplantae</taxon>
        <taxon>Streptophyta</taxon>
        <taxon>Embryophyta</taxon>
        <taxon>Tracheophyta</taxon>
        <taxon>Spermatophyta</taxon>
        <taxon>Magnoliopsida</taxon>
        <taxon>eudicotyledons</taxon>
        <taxon>Gunneridae</taxon>
        <taxon>Pentapetalae</taxon>
        <taxon>rosids</taxon>
        <taxon>fabids</taxon>
        <taxon>Rosales</taxon>
        <taxon>Rosaceae</taxon>
        <taxon>Rosoideae</taxon>
        <taxon>Rosoideae incertae sedis</taxon>
        <taxon>Rosa</taxon>
    </lineage>
</organism>
<feature type="chain" id="PRO_5015176709" evidence="1">
    <location>
        <begin position="25"/>
        <end position="44"/>
    </location>
</feature>
<comment type="caution">
    <text evidence="2">The sequence shown here is derived from an EMBL/GenBank/DDBJ whole genome shotgun (WGS) entry which is preliminary data.</text>
</comment>
<proteinExistence type="predicted"/>
<accession>A0A2P6RYX3</accession>
<keyword evidence="1" id="KW-0732">Signal</keyword>